<evidence type="ECO:0000313" key="4">
    <source>
        <dbReference type="EMBL" id="RNF86168.1"/>
    </source>
</evidence>
<sequence length="186" mass="20356">MNAKSYFRSRGRSAIRAPQQQRGIALVVVLILLLVMTLLGLASLRGTLLEERMSANLFDRSLGFQAAEAALRVAETSLTLPATRSAFPSSGCSNGLCATPDPETAPTPLWQDASFAGWRTVTVDLGDLAVDPSYYIEYMGESPKDFFCDRKRPRQPDCMTPRYRITAQSAGTDRAQVLLQSSYAAQ</sequence>
<keyword evidence="1" id="KW-0812">Transmembrane</keyword>
<comment type="caution">
    <text evidence="4">The sequence shown here is derived from an EMBL/GenBank/DDBJ whole genome shotgun (WGS) entry which is preliminary data.</text>
</comment>
<keyword evidence="1" id="KW-0472">Membrane</keyword>
<protein>
    <submittedName>
        <fullName evidence="4">Pilus assembly protein</fullName>
    </submittedName>
</protein>
<dbReference type="Pfam" id="PF13681">
    <property type="entry name" value="PilX"/>
    <property type="match status" value="1"/>
</dbReference>
<evidence type="ECO:0000259" key="2">
    <source>
        <dbReference type="Pfam" id="PF13681"/>
    </source>
</evidence>
<evidence type="ECO:0000313" key="5">
    <source>
        <dbReference type="Proteomes" id="UP000267049"/>
    </source>
</evidence>
<dbReference type="OrthoDB" id="5801860at2"/>
<organism evidence="4 5">
    <name type="scientific">Montanilutibacter psychrotolerans</name>
    <dbReference type="NCBI Taxonomy" id="1327343"/>
    <lineage>
        <taxon>Bacteria</taxon>
        <taxon>Pseudomonadati</taxon>
        <taxon>Pseudomonadota</taxon>
        <taxon>Gammaproteobacteria</taxon>
        <taxon>Lysobacterales</taxon>
        <taxon>Lysobacteraceae</taxon>
        <taxon>Montanilutibacter</taxon>
    </lineage>
</organism>
<proteinExistence type="predicted"/>
<dbReference type="InterPro" id="IPR025746">
    <property type="entry name" value="PilX_N_dom"/>
</dbReference>
<accession>A0A3M8SXQ9</accession>
<gene>
    <name evidence="4" type="ORF">EER27_01705</name>
</gene>
<dbReference type="RefSeq" id="WP_123086287.1">
    <property type="nucleotide sequence ID" value="NZ_RIBS01000001.1"/>
</dbReference>
<dbReference type="Pfam" id="PF14341">
    <property type="entry name" value="PilX_N"/>
    <property type="match status" value="1"/>
</dbReference>
<evidence type="ECO:0000256" key="1">
    <source>
        <dbReference type="SAM" id="Phobius"/>
    </source>
</evidence>
<dbReference type="EMBL" id="RIBS01000001">
    <property type="protein sequence ID" value="RNF86168.1"/>
    <property type="molecule type" value="Genomic_DNA"/>
</dbReference>
<dbReference type="AlphaFoldDB" id="A0A3M8SXQ9"/>
<feature type="domain" description="Type 4 fimbrial biogenesis protein PilX N-terminal" evidence="3">
    <location>
        <begin position="22"/>
        <end position="72"/>
    </location>
</feature>
<name>A0A3M8SXQ9_9GAMM</name>
<reference evidence="4 5" key="1">
    <citation type="submission" date="2018-11" db="EMBL/GenBank/DDBJ databases">
        <title>Lysobacter cryohumiis sp. nov., isolated from soil in the Tianshan Mountains, Xinjiang, China.</title>
        <authorList>
            <person name="Luo Y."/>
            <person name="Sheng H."/>
        </authorList>
    </citation>
    <scope>NUCLEOTIDE SEQUENCE [LARGE SCALE GENOMIC DNA]</scope>
    <source>
        <strain evidence="4 5">ZS60</strain>
    </source>
</reference>
<keyword evidence="5" id="KW-1185">Reference proteome</keyword>
<dbReference type="Proteomes" id="UP000267049">
    <property type="component" value="Unassembled WGS sequence"/>
</dbReference>
<evidence type="ECO:0000259" key="3">
    <source>
        <dbReference type="Pfam" id="PF14341"/>
    </source>
</evidence>
<keyword evidence="1" id="KW-1133">Transmembrane helix</keyword>
<dbReference type="InterPro" id="IPR025205">
    <property type="entry name" value="PilX/PilW_C"/>
</dbReference>
<feature type="transmembrane region" description="Helical" evidence="1">
    <location>
        <begin position="21"/>
        <end position="44"/>
    </location>
</feature>
<feature type="domain" description="PilX/PilW C-terminal" evidence="2">
    <location>
        <begin position="94"/>
        <end position="184"/>
    </location>
</feature>